<dbReference type="SUPFAM" id="SSF117281">
    <property type="entry name" value="Kelch motif"/>
    <property type="match status" value="1"/>
</dbReference>
<keyword evidence="5" id="KW-0677">Repeat</keyword>
<keyword evidence="4 13" id="KW-0479">Metal-binding</keyword>
<evidence type="ECO:0000256" key="6">
    <source>
        <dbReference type="ARBA" id="ARBA00022801"/>
    </source>
</evidence>
<dbReference type="InterPro" id="IPR006652">
    <property type="entry name" value="Kelch_1"/>
</dbReference>
<feature type="compositionally biased region" description="Low complexity" evidence="15">
    <location>
        <begin position="54"/>
        <end position="67"/>
    </location>
</feature>
<keyword evidence="8 13" id="KW-0464">Manganese</keyword>
<dbReference type="InterPro" id="IPR012391">
    <property type="entry name" value="Ser/Thr_prot_Pase_BSU1"/>
</dbReference>
<evidence type="ECO:0000256" key="10">
    <source>
        <dbReference type="ARBA" id="ARBA00047761"/>
    </source>
</evidence>
<dbReference type="GO" id="GO:0005634">
    <property type="term" value="C:nucleus"/>
    <property type="evidence" value="ECO:0007669"/>
    <property type="project" value="UniProtKB-SubCell"/>
</dbReference>
<evidence type="ECO:0000259" key="16">
    <source>
        <dbReference type="PROSITE" id="PS00125"/>
    </source>
</evidence>
<dbReference type="InterPro" id="IPR041758">
    <property type="entry name" value="MPP_BSL_C"/>
</dbReference>
<evidence type="ECO:0000256" key="3">
    <source>
        <dbReference type="ARBA" id="ARBA00022441"/>
    </source>
</evidence>
<comment type="function">
    <text evidence="12">Phosphatase involved in elongation process, probably by acting as a regulator of brassinolide signaling.</text>
</comment>
<dbReference type="Pfam" id="PF01344">
    <property type="entry name" value="Kelch_1"/>
    <property type="match status" value="1"/>
</dbReference>
<dbReference type="GO" id="GO:0046872">
    <property type="term" value="F:metal ion binding"/>
    <property type="evidence" value="ECO:0007669"/>
    <property type="project" value="UniProtKB-UniRule"/>
</dbReference>
<evidence type="ECO:0000256" key="2">
    <source>
        <dbReference type="ARBA" id="ARBA00005671"/>
    </source>
</evidence>
<evidence type="ECO:0000256" key="7">
    <source>
        <dbReference type="ARBA" id="ARBA00022912"/>
    </source>
</evidence>
<comment type="catalytic activity">
    <reaction evidence="10">
        <text>O-phospho-L-seryl-[protein] + H2O = L-seryl-[protein] + phosphate</text>
        <dbReference type="Rhea" id="RHEA:20629"/>
        <dbReference type="Rhea" id="RHEA-COMP:9863"/>
        <dbReference type="Rhea" id="RHEA-COMP:11604"/>
        <dbReference type="ChEBI" id="CHEBI:15377"/>
        <dbReference type="ChEBI" id="CHEBI:29999"/>
        <dbReference type="ChEBI" id="CHEBI:43474"/>
        <dbReference type="ChEBI" id="CHEBI:83421"/>
        <dbReference type="EC" id="3.1.3.16"/>
    </reaction>
</comment>
<dbReference type="EC" id="3.1.3.16" evidence="13 14"/>
<sequence length="1004" mass="106961">MDVDSSMMTETDHDPAVQTDSSSPTAMDREQQLVDQPQPGGYSAAAVGTPPSPTVQQQPPQSPVVGPRIAPSYSVVNAIIEKKEDGPGPRCGHTLTAVAAVGEEGTPGYIGPRLILFGGATALEGNSAATGTPSSPGNAGIRLAGATADVHCYDVLTNKWSRINPFGEPPTPRAAHVATAVGTMVVIQGGIGPAGLSAEDLHVLDLTQQRPRWHRVVVQGPGPGPRYGHVMALVGQRYLMAIGGNDGKRPLSDVWALDTAAKPYEWRKLEPEGEGPPPCMYATASARSDGLLLLCGGRDANSVPLASAYGLAKHRDGRWEWAIAPGVSPSSRYQHAAVFVNARLHVSGGALGGGRMVEDSSSVAVLDTAAGVWCDTKSVVTSPRTGRYSADAAGGDAAVELTRRCRHAAAVVGDLIFIYGGLRGGVLLDDLLVAEDLAAAETTSAASHAAAVAAASTVPGGRIPGRYGFVDERSRQTMSEAAPDGAVVLGNPVAPPINGDVYTDISTENAMVPVPRRTSKGVEYLVEASAAEAEAISATLAAAKARQVNGELELPDRERTAEATPSGKQFSTLIKPDSVGSNNVPPGGVRLHHRAVVVAAETGGALGGMVRQLSIDQFENEGRRVSYGTPESATAARKLLDRQMSINSVPKKVIALLLKPRGWKPPVRRQFFLDCNEIADLCDNAERIFSSEPGVLQLRAPIKIFGDLHGQFGDLMRLFDEYGAPSTAGDIAYIDYLFLGDYVDRGQHSLETITLLLALKVEYPQNVHLIRGNHEAADINALFGFRIECIERMGERDGIWVWHRINRLFNSLPLAALIEKKIICMHGGIGRSINHVEQIENIQRPITMEAGSIVLMDLLWSDPTENDSVEGLRPNARGPGLVTFGPDRVMEFCNNNDLQLIVRAHECVMDGFERFAQGHLITLFSATNYCGTANNAGAILVLGRDLVVVPKLIHPLPPAISSPEASPECHIEDTWMQELNANRPPTPTRGRPQVATDRGSLAWI</sequence>
<dbReference type="PROSITE" id="PS00125">
    <property type="entry name" value="SER_THR_PHOSPHATASE"/>
    <property type="match status" value="1"/>
</dbReference>
<dbReference type="PIRSF" id="PIRSF036363">
    <property type="entry name" value="PPP_BSU1"/>
    <property type="match status" value="1"/>
</dbReference>
<evidence type="ECO:0000256" key="5">
    <source>
        <dbReference type="ARBA" id="ARBA00022737"/>
    </source>
</evidence>
<evidence type="ECO:0000256" key="9">
    <source>
        <dbReference type="ARBA" id="ARBA00023242"/>
    </source>
</evidence>
<dbReference type="Gene3D" id="2.120.10.80">
    <property type="entry name" value="Kelch-type beta propeller"/>
    <property type="match status" value="2"/>
</dbReference>
<evidence type="ECO:0000256" key="12">
    <source>
        <dbReference type="ARBA" id="ARBA00059628"/>
    </source>
</evidence>
<comment type="similarity">
    <text evidence="2 13">Belongs to the PPP phosphatase family. BSU subfamily.</text>
</comment>
<comment type="subcellular location">
    <subcellularLocation>
        <location evidence="1 13">Nucleus</location>
    </subcellularLocation>
</comment>
<name>A0A2P2MSH6_RHIMU</name>
<dbReference type="PANTHER" id="PTHR46422">
    <property type="entry name" value="SERINE/THREONINE-PROTEIN PHOSPHATASE BSL3"/>
    <property type="match status" value="1"/>
</dbReference>
<keyword evidence="3" id="KW-0880">Kelch repeat</keyword>
<dbReference type="GO" id="GO:0005886">
    <property type="term" value="C:plasma membrane"/>
    <property type="evidence" value="ECO:0007669"/>
    <property type="project" value="UniProtKB-ARBA"/>
</dbReference>
<proteinExistence type="inferred from homology"/>
<accession>A0A2P2MSH6</accession>
<comment type="cofactor">
    <cofactor evidence="13">
        <name>Mn(2+)</name>
        <dbReference type="ChEBI" id="CHEBI:29035"/>
    </cofactor>
    <text evidence="13">Binds 2 manganese ions per subunit.</text>
</comment>
<feature type="region of interest" description="Disordered" evidence="15">
    <location>
        <begin position="555"/>
        <end position="585"/>
    </location>
</feature>
<dbReference type="InterPro" id="IPR015915">
    <property type="entry name" value="Kelch-typ_b-propeller"/>
</dbReference>
<dbReference type="GO" id="GO:0009742">
    <property type="term" value="P:brassinosteroid mediated signaling pathway"/>
    <property type="evidence" value="ECO:0007669"/>
    <property type="project" value="InterPro"/>
</dbReference>
<dbReference type="FunFam" id="2.120.10.80:FF:000139">
    <property type="entry name" value="Serine/threonine-protein phosphatase"/>
    <property type="match status" value="1"/>
</dbReference>
<dbReference type="Pfam" id="PF07646">
    <property type="entry name" value="Kelch_2"/>
    <property type="match status" value="1"/>
</dbReference>
<dbReference type="Pfam" id="PF00149">
    <property type="entry name" value="Metallophos"/>
    <property type="match status" value="1"/>
</dbReference>
<feature type="region of interest" description="Disordered" evidence="15">
    <location>
        <begin position="981"/>
        <end position="1004"/>
    </location>
</feature>
<reference evidence="17" key="1">
    <citation type="submission" date="2018-02" db="EMBL/GenBank/DDBJ databases">
        <title>Rhizophora mucronata_Transcriptome.</title>
        <authorList>
            <person name="Meera S.P."/>
            <person name="Sreeshan A."/>
            <person name="Augustine A."/>
        </authorList>
    </citation>
    <scope>NUCLEOTIDE SEQUENCE</scope>
    <source>
        <tissue evidence="17">Leaf</tissue>
    </source>
</reference>
<dbReference type="AlphaFoldDB" id="A0A2P2MSH6"/>
<dbReference type="SUPFAM" id="SSF56300">
    <property type="entry name" value="Metallo-dependent phosphatases"/>
    <property type="match status" value="1"/>
</dbReference>
<keyword evidence="7 13" id="KW-0904">Protein phosphatase</keyword>
<dbReference type="Gene3D" id="3.60.21.10">
    <property type="match status" value="1"/>
</dbReference>
<dbReference type="FunFam" id="2.120.10.80:FF:000042">
    <property type="entry name" value="Serine/threonine-protein phosphatase"/>
    <property type="match status" value="1"/>
</dbReference>
<dbReference type="PANTHER" id="PTHR46422:SF4">
    <property type="entry name" value="SERINE_THREONINE-PROTEIN PHOSPHATASE BSL3"/>
    <property type="match status" value="1"/>
</dbReference>
<evidence type="ECO:0000256" key="8">
    <source>
        <dbReference type="ARBA" id="ARBA00023211"/>
    </source>
</evidence>
<dbReference type="InterPro" id="IPR029052">
    <property type="entry name" value="Metallo-depent_PP-like"/>
</dbReference>
<dbReference type="CDD" id="cd07419">
    <property type="entry name" value="MPP_Bsu1_C"/>
    <property type="match status" value="1"/>
</dbReference>
<evidence type="ECO:0000256" key="15">
    <source>
        <dbReference type="SAM" id="MobiDB-lite"/>
    </source>
</evidence>
<dbReference type="InterPro" id="IPR006186">
    <property type="entry name" value="Ser/Thr-sp_prot-phosphatase"/>
</dbReference>
<keyword evidence="9 13" id="KW-0539">Nucleus</keyword>
<dbReference type="Pfam" id="PF24681">
    <property type="entry name" value="Kelch_KLHDC2_KLHL20_DRC7"/>
    <property type="match status" value="1"/>
</dbReference>
<evidence type="ECO:0000256" key="13">
    <source>
        <dbReference type="PIRNR" id="PIRNR036363"/>
    </source>
</evidence>
<evidence type="ECO:0000256" key="1">
    <source>
        <dbReference type="ARBA" id="ARBA00004123"/>
    </source>
</evidence>
<dbReference type="SMART" id="SM00156">
    <property type="entry name" value="PP2Ac"/>
    <property type="match status" value="1"/>
</dbReference>
<dbReference type="PRINTS" id="PR00114">
    <property type="entry name" value="STPHPHTASE"/>
</dbReference>
<feature type="domain" description="Serine/threonine specific protein phosphatases" evidence="16">
    <location>
        <begin position="770"/>
        <end position="775"/>
    </location>
</feature>
<comment type="catalytic activity">
    <reaction evidence="11 13 14">
        <text>O-phospho-L-threonyl-[protein] + H2O = L-threonyl-[protein] + phosphate</text>
        <dbReference type="Rhea" id="RHEA:47004"/>
        <dbReference type="Rhea" id="RHEA-COMP:11060"/>
        <dbReference type="Rhea" id="RHEA-COMP:11605"/>
        <dbReference type="ChEBI" id="CHEBI:15377"/>
        <dbReference type="ChEBI" id="CHEBI:30013"/>
        <dbReference type="ChEBI" id="CHEBI:43474"/>
        <dbReference type="ChEBI" id="CHEBI:61977"/>
        <dbReference type="EC" id="3.1.3.16"/>
    </reaction>
</comment>
<evidence type="ECO:0000256" key="14">
    <source>
        <dbReference type="RuleBase" id="RU004273"/>
    </source>
</evidence>
<evidence type="ECO:0000256" key="4">
    <source>
        <dbReference type="ARBA" id="ARBA00022723"/>
    </source>
</evidence>
<dbReference type="InterPro" id="IPR011498">
    <property type="entry name" value="Kelch_2"/>
</dbReference>
<dbReference type="GO" id="GO:0004722">
    <property type="term" value="F:protein serine/threonine phosphatase activity"/>
    <property type="evidence" value="ECO:0007669"/>
    <property type="project" value="UniProtKB-UniRule"/>
</dbReference>
<feature type="region of interest" description="Disordered" evidence="15">
    <location>
        <begin position="1"/>
        <end position="68"/>
    </location>
</feature>
<evidence type="ECO:0000313" key="17">
    <source>
        <dbReference type="EMBL" id="MBX33179.1"/>
    </source>
</evidence>
<dbReference type="InterPro" id="IPR004843">
    <property type="entry name" value="Calcineurin-like_PHP"/>
</dbReference>
<keyword evidence="6 13" id="KW-0378">Hydrolase</keyword>
<protein>
    <recommendedName>
        <fullName evidence="13 14">Serine/threonine-protein phosphatase</fullName>
        <ecNumber evidence="13 14">3.1.3.16</ecNumber>
    </recommendedName>
</protein>
<dbReference type="EMBL" id="GGEC01052695">
    <property type="protein sequence ID" value="MBX33179.1"/>
    <property type="molecule type" value="Transcribed_RNA"/>
</dbReference>
<dbReference type="FunFam" id="3.60.21.10:FF:000008">
    <property type="entry name" value="Serine/threonine-protein phosphatase"/>
    <property type="match status" value="1"/>
</dbReference>
<organism evidence="17">
    <name type="scientific">Rhizophora mucronata</name>
    <name type="common">Asiatic mangrove</name>
    <dbReference type="NCBI Taxonomy" id="61149"/>
    <lineage>
        <taxon>Eukaryota</taxon>
        <taxon>Viridiplantae</taxon>
        <taxon>Streptophyta</taxon>
        <taxon>Embryophyta</taxon>
        <taxon>Tracheophyta</taxon>
        <taxon>Spermatophyta</taxon>
        <taxon>Magnoliopsida</taxon>
        <taxon>eudicotyledons</taxon>
        <taxon>Gunneridae</taxon>
        <taxon>Pentapetalae</taxon>
        <taxon>rosids</taxon>
        <taxon>fabids</taxon>
        <taxon>Malpighiales</taxon>
        <taxon>Rhizophoraceae</taxon>
        <taxon>Rhizophora</taxon>
    </lineage>
</organism>
<evidence type="ECO:0000256" key="11">
    <source>
        <dbReference type="ARBA" id="ARBA00048336"/>
    </source>
</evidence>